<dbReference type="Gene3D" id="1.25.40.420">
    <property type="match status" value="1"/>
</dbReference>
<dbReference type="Pfam" id="PF07534">
    <property type="entry name" value="TLD"/>
    <property type="match status" value="1"/>
</dbReference>
<dbReference type="CDD" id="cd18186">
    <property type="entry name" value="BTB_POZ_ZBTB_KLHL-like"/>
    <property type="match status" value="1"/>
</dbReference>
<feature type="domain" description="BTB" evidence="1">
    <location>
        <begin position="23"/>
        <end position="96"/>
    </location>
</feature>
<dbReference type="PROSITE" id="PS51886">
    <property type="entry name" value="TLDC"/>
    <property type="match status" value="1"/>
</dbReference>
<dbReference type="InterPro" id="IPR000210">
    <property type="entry name" value="BTB/POZ_dom"/>
</dbReference>
<dbReference type="SMART" id="SM00225">
    <property type="entry name" value="BTB"/>
    <property type="match status" value="1"/>
</dbReference>
<dbReference type="EMBL" id="CAMKVN010008858">
    <property type="protein sequence ID" value="CAI2192898.1"/>
    <property type="molecule type" value="Genomic_DNA"/>
</dbReference>
<accession>A0A9W4T5K5</accession>
<dbReference type="InterPro" id="IPR011333">
    <property type="entry name" value="SKP1/BTB/POZ_sf"/>
</dbReference>
<organism evidence="3 4">
    <name type="scientific">Funneliformis geosporum</name>
    <dbReference type="NCBI Taxonomy" id="1117311"/>
    <lineage>
        <taxon>Eukaryota</taxon>
        <taxon>Fungi</taxon>
        <taxon>Fungi incertae sedis</taxon>
        <taxon>Mucoromycota</taxon>
        <taxon>Glomeromycotina</taxon>
        <taxon>Glomeromycetes</taxon>
        <taxon>Glomerales</taxon>
        <taxon>Glomeraceae</taxon>
        <taxon>Funneliformis</taxon>
    </lineage>
</organism>
<comment type="caution">
    <text evidence="3">The sequence shown here is derived from an EMBL/GenBank/DDBJ whole genome shotgun (WGS) entry which is preliminary data.</text>
</comment>
<dbReference type="SUPFAM" id="SSF54695">
    <property type="entry name" value="POZ domain"/>
    <property type="match status" value="1"/>
</dbReference>
<evidence type="ECO:0000313" key="4">
    <source>
        <dbReference type="Proteomes" id="UP001153678"/>
    </source>
</evidence>
<dbReference type="AlphaFoldDB" id="A0A9W4T5K5"/>
<keyword evidence="4" id="KW-1185">Reference proteome</keyword>
<gene>
    <name evidence="3" type="ORF">FWILDA_LOCUS15807</name>
</gene>
<name>A0A9W4T5K5_9GLOM</name>
<dbReference type="InterPro" id="IPR006571">
    <property type="entry name" value="TLDc_dom"/>
</dbReference>
<dbReference type="InterPro" id="IPR051481">
    <property type="entry name" value="BTB-POZ/Galectin-3-binding"/>
</dbReference>
<dbReference type="OrthoDB" id="298084at2759"/>
<reference evidence="3" key="1">
    <citation type="submission" date="2022-08" db="EMBL/GenBank/DDBJ databases">
        <authorList>
            <person name="Kallberg Y."/>
            <person name="Tangrot J."/>
            <person name="Rosling A."/>
        </authorList>
    </citation>
    <scope>NUCLEOTIDE SEQUENCE</scope>
    <source>
        <strain evidence="3">Wild A</strain>
    </source>
</reference>
<sequence length="466" mass="53914">MTLIFHSGLSKDLALILIDADNFDVKIQVGENQDTKEFYAHSVILRARSPYFKSALSSNWITKKNNMITFNKPNITPIVFNMILSYIYTGELNLSLQSCEDILRLLIASDELLLEELFKNVQEYLLEKDPSWIQQNYIFVLHTVFRLSNCKNLQDYCLESICADPEPFITSNSFLLLDKDILFDLLKSEFLEIKEIVAWDCLIKWGIEQTPELGSKKSDLVTWNQKDFEALEKTLSQFIPLIRFTDISSIDFYDKIRPYKAIIPHHINEEITEFYYKNTFPKQSILPPRVSKLESTIIKPMLAPIIANWIDKKDSTILAFNNRYKFKLIYLKSRDGFDRTIFHEKCSGQGPFVTLIKTQSKKIYGGYNPIGYAMRINQWLTSSDSFIFSFENNQDIHNMNLYRVIKVGMSIRENYSGSYIINFGNCLYTNGSSLGINNCGSYNDINIDGNVNTSVDEIEVFSVIMK</sequence>
<dbReference type="Gene3D" id="3.30.710.10">
    <property type="entry name" value="Potassium Channel Kv1.1, Chain A"/>
    <property type="match status" value="1"/>
</dbReference>
<dbReference type="PANTHER" id="PTHR24410">
    <property type="entry name" value="HL07962P-RELATED"/>
    <property type="match status" value="1"/>
</dbReference>
<feature type="domain" description="TLDc" evidence="2">
    <location>
        <begin position="296"/>
        <end position="464"/>
    </location>
</feature>
<dbReference type="Proteomes" id="UP001153678">
    <property type="component" value="Unassembled WGS sequence"/>
</dbReference>
<dbReference type="PANTHER" id="PTHR24410:SF23">
    <property type="entry name" value="BTB DOMAIN-CONTAINING PROTEIN-RELATED"/>
    <property type="match status" value="1"/>
</dbReference>
<dbReference type="PROSITE" id="PS50097">
    <property type="entry name" value="BTB"/>
    <property type="match status" value="1"/>
</dbReference>
<protein>
    <submittedName>
        <fullName evidence="3">14683_t:CDS:1</fullName>
    </submittedName>
</protein>
<evidence type="ECO:0000313" key="3">
    <source>
        <dbReference type="EMBL" id="CAI2192898.1"/>
    </source>
</evidence>
<proteinExistence type="predicted"/>
<dbReference type="Pfam" id="PF00651">
    <property type="entry name" value="BTB"/>
    <property type="match status" value="1"/>
</dbReference>
<evidence type="ECO:0000259" key="2">
    <source>
        <dbReference type="PROSITE" id="PS51886"/>
    </source>
</evidence>
<evidence type="ECO:0000259" key="1">
    <source>
        <dbReference type="PROSITE" id="PS50097"/>
    </source>
</evidence>